<comment type="caution">
    <text evidence="2">The sequence shown here is derived from an EMBL/GenBank/DDBJ whole genome shotgun (WGS) entry which is preliminary data.</text>
</comment>
<dbReference type="InterPro" id="IPR018707">
    <property type="entry name" value="LpxR"/>
</dbReference>
<gene>
    <name evidence="2" type="ORF">GU927_009580</name>
</gene>
<dbReference type="InterPro" id="IPR037107">
    <property type="entry name" value="Put_OMP_sf"/>
</dbReference>
<sequence>MRAPLVAFVALALSLPLPAESQERVTLGWGRLLTNDAIGDGRDRWRTGSYALSRVRGPNWRGTLPAMPGEILEFRMRLETISPADLVTPAATDRRYVGALSFGMHTHFDMAGIETSLGADAVIVGPQTRISGLHADLHDLLGLPAPTVFGGQIGDDVFPTATAEIGRSLSFGPAQVRPFAEAQVGAETLVRVGGDISFGHFAQGALMLRDVTTGQRFRVARGNTGEGISLTLGGDIAQVFDSEYFIEADPNTLSDTRSRLRAGVHWQGGESEAFYGLTWLGREYDEQPADQIVGSVNLRVKF</sequence>
<evidence type="ECO:0000256" key="1">
    <source>
        <dbReference type="SAM" id="SignalP"/>
    </source>
</evidence>
<dbReference type="Pfam" id="PF09982">
    <property type="entry name" value="LpxR"/>
    <property type="match status" value="1"/>
</dbReference>
<evidence type="ECO:0000313" key="2">
    <source>
        <dbReference type="EMBL" id="MBU9698102.1"/>
    </source>
</evidence>
<proteinExistence type="predicted"/>
<protein>
    <submittedName>
        <fullName evidence="2">Lipid A deacylase LpxR family protein</fullName>
    </submittedName>
</protein>
<dbReference type="RefSeq" id="WP_161762234.1">
    <property type="nucleotide sequence ID" value="NZ_JAAATX020000006.1"/>
</dbReference>
<feature type="chain" id="PRO_5046194367" evidence="1">
    <location>
        <begin position="22"/>
        <end position="302"/>
    </location>
</feature>
<dbReference type="EMBL" id="JAAATX020000006">
    <property type="protein sequence ID" value="MBU9698102.1"/>
    <property type="molecule type" value="Genomic_DNA"/>
</dbReference>
<dbReference type="Gene3D" id="2.40.128.140">
    <property type="entry name" value="Outer membrane protein"/>
    <property type="match status" value="1"/>
</dbReference>
<evidence type="ECO:0000313" key="3">
    <source>
        <dbReference type="Proteomes" id="UP000731907"/>
    </source>
</evidence>
<keyword evidence="3" id="KW-1185">Reference proteome</keyword>
<dbReference type="Proteomes" id="UP000731907">
    <property type="component" value="Unassembled WGS sequence"/>
</dbReference>
<organism evidence="2 3">
    <name type="scientific">Paragemmobacter amnigenus</name>
    <dbReference type="NCBI Taxonomy" id="2852097"/>
    <lineage>
        <taxon>Bacteria</taxon>
        <taxon>Pseudomonadati</taxon>
        <taxon>Pseudomonadota</taxon>
        <taxon>Alphaproteobacteria</taxon>
        <taxon>Rhodobacterales</taxon>
        <taxon>Paracoccaceae</taxon>
        <taxon>Paragemmobacter</taxon>
    </lineage>
</organism>
<accession>A0ABS6J3Q6</accession>
<reference evidence="2 3" key="1">
    <citation type="submission" date="2021-06" db="EMBL/GenBank/DDBJ databases">
        <title>Rhodobacteraceae bacterium strain HSP-20.</title>
        <authorList>
            <person name="Chen W.-M."/>
        </authorList>
    </citation>
    <scope>NUCLEOTIDE SEQUENCE [LARGE SCALE GENOMIC DNA]</scope>
    <source>
        <strain evidence="2 3">HSP-20</strain>
    </source>
</reference>
<feature type="signal peptide" evidence="1">
    <location>
        <begin position="1"/>
        <end position="21"/>
    </location>
</feature>
<name>A0ABS6J3Q6_9RHOB</name>
<keyword evidence="1" id="KW-0732">Signal</keyword>